<keyword evidence="5 6" id="KW-0472">Membrane</keyword>
<comment type="caution">
    <text evidence="9">The sequence shown here is derived from an EMBL/GenBank/DDBJ whole genome shotgun (WGS) entry which is preliminary data.</text>
</comment>
<comment type="subcellular location">
    <subcellularLocation>
        <location evidence="1">Cell membrane</location>
        <topology evidence="1">Multi-pass membrane protein</topology>
    </subcellularLocation>
</comment>
<protein>
    <submittedName>
        <fullName evidence="9">PLD nuclease N-terminal domain-containing protein</fullName>
    </submittedName>
</protein>
<evidence type="ECO:0000313" key="11">
    <source>
        <dbReference type="Proteomes" id="UP001183582"/>
    </source>
</evidence>
<evidence type="ECO:0000256" key="1">
    <source>
        <dbReference type="ARBA" id="ARBA00004651"/>
    </source>
</evidence>
<dbReference type="Proteomes" id="UP001172731">
    <property type="component" value="Unassembled WGS sequence"/>
</dbReference>
<dbReference type="Proteomes" id="UP001183582">
    <property type="component" value="Unassembled WGS sequence"/>
</dbReference>
<evidence type="ECO:0000256" key="4">
    <source>
        <dbReference type="ARBA" id="ARBA00022989"/>
    </source>
</evidence>
<organism evidence="9 11">
    <name type="scientific">Microbacterium aurantiacum</name>
    <dbReference type="NCBI Taxonomy" id="162393"/>
    <lineage>
        <taxon>Bacteria</taxon>
        <taxon>Bacillati</taxon>
        <taxon>Actinomycetota</taxon>
        <taxon>Actinomycetes</taxon>
        <taxon>Micrococcales</taxon>
        <taxon>Microbacteriaceae</taxon>
        <taxon>Microbacterium</taxon>
    </lineage>
</organism>
<dbReference type="AlphaFoldDB" id="A0AAJ2HKT9"/>
<dbReference type="GO" id="GO:0005886">
    <property type="term" value="C:plasma membrane"/>
    <property type="evidence" value="ECO:0007669"/>
    <property type="project" value="UniProtKB-SubCell"/>
</dbReference>
<keyword evidence="4 6" id="KW-1133">Transmembrane helix</keyword>
<name>A0AAJ2HKT9_9MICO</name>
<keyword evidence="2" id="KW-1003">Cell membrane</keyword>
<gene>
    <name evidence="8" type="ORF">KZC48_05930</name>
    <name evidence="9" type="ORF">KZC50_12460</name>
</gene>
<evidence type="ECO:0000256" key="2">
    <source>
        <dbReference type="ARBA" id="ARBA00022475"/>
    </source>
</evidence>
<evidence type="ECO:0000256" key="6">
    <source>
        <dbReference type="SAM" id="Phobius"/>
    </source>
</evidence>
<feature type="domain" description="Cardiolipin synthase N-terminal" evidence="7">
    <location>
        <begin position="34"/>
        <end position="75"/>
    </location>
</feature>
<dbReference type="InterPro" id="IPR027379">
    <property type="entry name" value="CLS_N"/>
</dbReference>
<evidence type="ECO:0000313" key="10">
    <source>
        <dbReference type="Proteomes" id="UP001172731"/>
    </source>
</evidence>
<sequence length="78" mass="8567">MATDEGTTMTATKTNLSPTARVAFGAIGLVQVAFAFLAFWDLSHRDDDEVRGPKPAWVPVILVNWIGPAAYFLFGIRR</sequence>
<evidence type="ECO:0000256" key="5">
    <source>
        <dbReference type="ARBA" id="ARBA00023136"/>
    </source>
</evidence>
<dbReference type="EMBL" id="JAHWXI010000004">
    <property type="protein sequence ID" value="MDN4463937.1"/>
    <property type="molecule type" value="Genomic_DNA"/>
</dbReference>
<dbReference type="EMBL" id="JAHWXH010000002">
    <property type="protein sequence ID" value="MDS0246410.1"/>
    <property type="molecule type" value="Genomic_DNA"/>
</dbReference>
<evidence type="ECO:0000313" key="9">
    <source>
        <dbReference type="EMBL" id="MDS0246410.1"/>
    </source>
</evidence>
<dbReference type="Pfam" id="PF13396">
    <property type="entry name" value="PLDc_N"/>
    <property type="match status" value="1"/>
</dbReference>
<reference evidence="9 11" key="1">
    <citation type="submission" date="2021-06" db="EMBL/GenBank/DDBJ databases">
        <title>Genome-based taxonomic framework of Microbacterium strains isolated from marine environment, the description of four new species and reclassification of four preexisting species.</title>
        <authorList>
            <person name="Lee S.D."/>
            <person name="Kim S.-M."/>
            <person name="Byeon Y.-S."/>
            <person name="Yang H.L."/>
            <person name="Kim I.S."/>
        </authorList>
    </citation>
    <scope>NUCLEOTIDE SEQUENCE [LARGE SCALE GENOMIC DNA]</scope>
    <source>
        <strain evidence="8">KACC 20510</strain>
        <strain evidence="9 11">KACC 20514</strain>
    </source>
</reference>
<evidence type="ECO:0000259" key="7">
    <source>
        <dbReference type="Pfam" id="PF13396"/>
    </source>
</evidence>
<keyword evidence="3 6" id="KW-0812">Transmembrane</keyword>
<feature type="transmembrane region" description="Helical" evidence="6">
    <location>
        <begin position="56"/>
        <end position="74"/>
    </location>
</feature>
<keyword evidence="10" id="KW-1185">Reference proteome</keyword>
<proteinExistence type="predicted"/>
<evidence type="ECO:0000256" key="3">
    <source>
        <dbReference type="ARBA" id="ARBA00022692"/>
    </source>
</evidence>
<accession>A0AAJ2HKT9</accession>
<evidence type="ECO:0000313" key="8">
    <source>
        <dbReference type="EMBL" id="MDN4463937.1"/>
    </source>
</evidence>
<feature type="transmembrane region" description="Helical" evidence="6">
    <location>
        <begin position="22"/>
        <end position="40"/>
    </location>
</feature>